<keyword evidence="4 6" id="KW-1133">Transmembrane helix</keyword>
<evidence type="ECO:0000256" key="6">
    <source>
        <dbReference type="SAM" id="Phobius"/>
    </source>
</evidence>
<feature type="transmembrane region" description="Helical" evidence="6">
    <location>
        <begin position="73"/>
        <end position="92"/>
    </location>
</feature>
<organism evidence="7 8">
    <name type="scientific">Nostocoides veronense</name>
    <dbReference type="NCBI Taxonomy" id="330836"/>
    <lineage>
        <taxon>Bacteria</taxon>
        <taxon>Bacillati</taxon>
        <taxon>Actinomycetota</taxon>
        <taxon>Actinomycetes</taxon>
        <taxon>Micrococcales</taxon>
        <taxon>Intrasporangiaceae</taxon>
        <taxon>Nostocoides</taxon>
    </lineage>
</organism>
<keyword evidence="8" id="KW-1185">Reference proteome</keyword>
<evidence type="ECO:0000313" key="8">
    <source>
        <dbReference type="Proteomes" id="UP001499938"/>
    </source>
</evidence>
<dbReference type="EMBL" id="BAAAPO010000010">
    <property type="protein sequence ID" value="GAA1784049.1"/>
    <property type="molecule type" value="Genomic_DNA"/>
</dbReference>
<gene>
    <name evidence="7" type="ORF">GCM10009811_06710</name>
</gene>
<proteinExistence type="predicted"/>
<comment type="subcellular location">
    <subcellularLocation>
        <location evidence="1">Cell membrane</location>
        <topology evidence="1">Multi-pass membrane protein</topology>
    </subcellularLocation>
</comment>
<comment type="caution">
    <text evidence="7">The sequence shown here is derived from an EMBL/GenBank/DDBJ whole genome shotgun (WGS) entry which is preliminary data.</text>
</comment>
<keyword evidence="2" id="KW-1003">Cell membrane</keyword>
<keyword evidence="5 6" id="KW-0472">Membrane</keyword>
<protein>
    <submittedName>
        <fullName evidence="7">LysE family translocator</fullName>
    </submittedName>
</protein>
<feature type="transmembrane region" description="Helical" evidence="6">
    <location>
        <begin position="126"/>
        <end position="143"/>
    </location>
</feature>
<sequence length="209" mass="21328">MSAAGWLALLVTWAIAVASPGPDFVAVLRSGAAYGRRDALLVGAGVVSGIACWILLAITGIGAVLAAHAGLYVVLRVVGAVVLLGYGLVILWHSRQAAGATAAPQEHVRRARSGLAAYRLGLATNLANPKALVFFGALLASLLPPSPDAALRLEVMVAMLSLAAAWFALTALATSSAVVVRAYDRARTAIDRVLGTVFVGLGATLLGHS</sequence>
<reference evidence="8" key="1">
    <citation type="journal article" date="2019" name="Int. J. Syst. Evol. Microbiol.">
        <title>The Global Catalogue of Microorganisms (GCM) 10K type strain sequencing project: providing services to taxonomists for standard genome sequencing and annotation.</title>
        <authorList>
            <consortium name="The Broad Institute Genomics Platform"/>
            <consortium name="The Broad Institute Genome Sequencing Center for Infectious Disease"/>
            <person name="Wu L."/>
            <person name="Ma J."/>
        </authorList>
    </citation>
    <scope>NUCLEOTIDE SEQUENCE [LARGE SCALE GENOMIC DNA]</scope>
    <source>
        <strain evidence="8">JCM 15592</strain>
    </source>
</reference>
<evidence type="ECO:0000313" key="7">
    <source>
        <dbReference type="EMBL" id="GAA1784049.1"/>
    </source>
</evidence>
<evidence type="ECO:0000256" key="3">
    <source>
        <dbReference type="ARBA" id="ARBA00022692"/>
    </source>
</evidence>
<evidence type="ECO:0000256" key="1">
    <source>
        <dbReference type="ARBA" id="ARBA00004651"/>
    </source>
</evidence>
<dbReference type="Proteomes" id="UP001499938">
    <property type="component" value="Unassembled WGS sequence"/>
</dbReference>
<evidence type="ECO:0000256" key="4">
    <source>
        <dbReference type="ARBA" id="ARBA00022989"/>
    </source>
</evidence>
<dbReference type="InterPro" id="IPR001123">
    <property type="entry name" value="LeuE-type"/>
</dbReference>
<name>A0ABP4XLH3_9MICO</name>
<dbReference type="PANTHER" id="PTHR30086:SF20">
    <property type="entry name" value="ARGININE EXPORTER PROTEIN ARGO-RELATED"/>
    <property type="match status" value="1"/>
</dbReference>
<accession>A0ABP4XLH3</accession>
<dbReference type="PANTHER" id="PTHR30086">
    <property type="entry name" value="ARGININE EXPORTER PROTEIN ARGO"/>
    <property type="match status" value="1"/>
</dbReference>
<evidence type="ECO:0000256" key="2">
    <source>
        <dbReference type="ARBA" id="ARBA00022475"/>
    </source>
</evidence>
<dbReference type="RefSeq" id="WP_344081299.1">
    <property type="nucleotide sequence ID" value="NZ_BAAAPO010000010.1"/>
</dbReference>
<keyword evidence="3 6" id="KW-0812">Transmembrane</keyword>
<feature type="transmembrane region" description="Helical" evidence="6">
    <location>
        <begin position="42"/>
        <end position="66"/>
    </location>
</feature>
<feature type="transmembrane region" description="Helical" evidence="6">
    <location>
        <begin position="155"/>
        <end position="183"/>
    </location>
</feature>
<dbReference type="Pfam" id="PF01810">
    <property type="entry name" value="LysE"/>
    <property type="match status" value="1"/>
</dbReference>
<evidence type="ECO:0000256" key="5">
    <source>
        <dbReference type="ARBA" id="ARBA00023136"/>
    </source>
</evidence>